<feature type="transmembrane region" description="Helical" evidence="1">
    <location>
        <begin position="6"/>
        <end position="25"/>
    </location>
</feature>
<name>A0A9P0SU94_PIEBR</name>
<keyword evidence="1" id="KW-0812">Transmembrane</keyword>
<keyword evidence="1" id="KW-0472">Membrane</keyword>
<dbReference type="EMBL" id="CALOZG010000002">
    <property type="protein sequence ID" value="CAH3940388.1"/>
    <property type="molecule type" value="Genomic_DNA"/>
</dbReference>
<evidence type="ECO:0000256" key="1">
    <source>
        <dbReference type="SAM" id="Phobius"/>
    </source>
</evidence>
<feature type="transmembrane region" description="Helical" evidence="1">
    <location>
        <begin position="125"/>
        <end position="145"/>
    </location>
</feature>
<dbReference type="AlphaFoldDB" id="A0A9P0SU94"/>
<evidence type="ECO:0000313" key="2">
    <source>
        <dbReference type="EMBL" id="CAH3940388.1"/>
    </source>
</evidence>
<proteinExistence type="predicted"/>
<protein>
    <submittedName>
        <fullName evidence="2">Uncharacterized protein</fullName>
    </submittedName>
</protein>
<comment type="caution">
    <text evidence="2">The sequence shown here is derived from an EMBL/GenBank/DDBJ whole genome shotgun (WGS) entry which is preliminary data.</text>
</comment>
<accession>A0A9P0SU94</accession>
<feature type="transmembrane region" description="Helical" evidence="1">
    <location>
        <begin position="32"/>
        <end position="52"/>
    </location>
</feature>
<feature type="transmembrane region" description="Helical" evidence="1">
    <location>
        <begin position="58"/>
        <end position="82"/>
    </location>
</feature>
<sequence>MIALLIARALAGIAAGGIFVVIPMYPLHVGAYLLTFIGHTGIGVSLLLHQVGYSTSSWIPILFMISAVSTYVGGVRPLPYIISVEMFNFQVRANFRPATHLRLVFNVISALCPSSAHSWTQLDFITRSFFLELSTFLVPVFPCLYRKRGGKRRKKLWENGQEKNMP</sequence>
<keyword evidence="3" id="KW-1185">Reference proteome</keyword>
<keyword evidence="1" id="KW-1133">Transmembrane helix</keyword>
<reference evidence="2" key="1">
    <citation type="submission" date="2022-05" db="EMBL/GenBank/DDBJ databases">
        <authorList>
            <person name="Okamura Y."/>
        </authorList>
    </citation>
    <scope>NUCLEOTIDE SEQUENCE</scope>
</reference>
<gene>
    <name evidence="2" type="ORF">PIBRA_LOCUS1311</name>
</gene>
<evidence type="ECO:0000313" key="3">
    <source>
        <dbReference type="Proteomes" id="UP001152562"/>
    </source>
</evidence>
<organism evidence="2 3">
    <name type="scientific">Pieris brassicae</name>
    <name type="common">White butterfly</name>
    <name type="synonym">Large white butterfly</name>
    <dbReference type="NCBI Taxonomy" id="7116"/>
    <lineage>
        <taxon>Eukaryota</taxon>
        <taxon>Metazoa</taxon>
        <taxon>Ecdysozoa</taxon>
        <taxon>Arthropoda</taxon>
        <taxon>Hexapoda</taxon>
        <taxon>Insecta</taxon>
        <taxon>Pterygota</taxon>
        <taxon>Neoptera</taxon>
        <taxon>Endopterygota</taxon>
        <taxon>Lepidoptera</taxon>
        <taxon>Glossata</taxon>
        <taxon>Ditrysia</taxon>
        <taxon>Papilionoidea</taxon>
        <taxon>Pieridae</taxon>
        <taxon>Pierinae</taxon>
        <taxon>Pieris</taxon>
    </lineage>
</organism>
<dbReference type="Proteomes" id="UP001152562">
    <property type="component" value="Unassembled WGS sequence"/>
</dbReference>